<sequence>MILFPNLRVSEPNVRALLRTGTLSAFSLTALLGGCTETQRHPSPIPIAPGAYGQTASPRIDGPIEPTPTARGGIVSYGRASALNSPDADSVRSDGNISLNFADTDIRSATDQILGSVLGVNYMVDPAVRGTVTMRTTRPLRHDQVLSVFRSALAGAGATLIYENGLYRVVSNSSSAANGMGANIPGAPGGGGDDQGGTIIPLRYTSAESLVKALQPILHSNGHLVAAPGGNAVAVSGDPATRASLIDMVQTFDTDILAGQSYAMFPTESGSAQELSQALQAALATKKGQAFTDRIQVIAMPRAEAVMVIASNPRFIDNARRAFNTIEVQRRRSVRRWNVYYLQNGRANDVAYLLQQAFTPDHVTATPSTKMSVPNSSFSNNSSNNSSLGLGNTQQSTNTGNSLLGQGGNTGNNNDPNSQNGNNGSNNQSDSLSNNPLLGGLGNSSGSSSNDSSRVRIIPDLQNNAILVYSTPEENDAITAMLRKVDIMPLQVRVDATVAEVTLNDNLQYGTQFFFKSGGVNGVLSNATQSLGTSSLVSSALSSSFPGFVLGGSASGGAPFVINALQAVTSVRVLSSPELMVVDNQPASLMVGDMVPYLTGSTTGVLTTNSTVTNSINYQPTGVILQVTPHVSNGGLVTLDVSQQVSSVASSTTSTGSGSINSPTFSQRQVTSRVVIADGQTVGLAGLISDRSERGNQGIPWLKDIPILGFLGGTQNNTRTRTELLVLITPHVIHSQGEALSLTTDLREHLSHAAITPDDLNHTPMSGSADPQHRVLKAIGLHD</sequence>
<comment type="similarity">
    <text evidence="2">Belongs to the bacterial secretin family. GSP D subfamily.</text>
</comment>
<dbReference type="Pfam" id="PF21305">
    <property type="entry name" value="type_II_gspD_N0"/>
    <property type="match status" value="1"/>
</dbReference>
<dbReference type="PRINTS" id="PR00811">
    <property type="entry name" value="BCTERIALGSPD"/>
</dbReference>
<feature type="domain" description="Type II/III secretion system secretin-like" evidence="12">
    <location>
        <begin position="564"/>
        <end position="733"/>
    </location>
</feature>
<dbReference type="GO" id="GO:0009279">
    <property type="term" value="C:cell outer membrane"/>
    <property type="evidence" value="ECO:0007669"/>
    <property type="project" value="UniProtKB-SubCell"/>
</dbReference>
<keyword evidence="4" id="KW-1134">Transmembrane beta strand</keyword>
<feature type="compositionally biased region" description="Polar residues" evidence="11">
    <location>
        <begin position="388"/>
        <end position="397"/>
    </location>
</feature>
<keyword evidence="7" id="KW-0653">Protein transport</keyword>
<evidence type="ECO:0000256" key="8">
    <source>
        <dbReference type="ARBA" id="ARBA00023136"/>
    </source>
</evidence>
<dbReference type="NCBIfam" id="TIGR02517">
    <property type="entry name" value="type_II_gspD"/>
    <property type="match status" value="1"/>
</dbReference>
<dbReference type="GO" id="GO:0015628">
    <property type="term" value="P:protein secretion by the type II secretion system"/>
    <property type="evidence" value="ECO:0007669"/>
    <property type="project" value="InterPro"/>
</dbReference>
<evidence type="ECO:0000256" key="10">
    <source>
        <dbReference type="RuleBase" id="RU004004"/>
    </source>
</evidence>
<dbReference type="Gene3D" id="3.55.50.30">
    <property type="match status" value="1"/>
</dbReference>
<dbReference type="InterPro" id="IPR005644">
    <property type="entry name" value="NolW-like"/>
</dbReference>
<evidence type="ECO:0000256" key="5">
    <source>
        <dbReference type="ARBA" id="ARBA00022692"/>
    </source>
</evidence>
<reference evidence="15 16" key="1">
    <citation type="submission" date="2018-09" db="EMBL/GenBank/DDBJ databases">
        <title>The complete genome sequence of Neokomagataea tanensis NBRC 106556(T).</title>
        <authorList>
            <person name="Chua K.-O."/>
            <person name="See-Too W.-S."/>
            <person name="Hong K.-W."/>
            <person name="Yin W.-F."/>
            <person name="Chan K.-G."/>
        </authorList>
    </citation>
    <scope>NUCLEOTIDE SEQUENCE [LARGE SCALE GENOMIC DNA]</scope>
    <source>
        <strain evidence="16">AH13 \ NBRC 106556</strain>
    </source>
</reference>
<dbReference type="PANTHER" id="PTHR30332">
    <property type="entry name" value="PROBABLE GENERAL SECRETION PATHWAY PROTEIN D"/>
    <property type="match status" value="1"/>
</dbReference>
<evidence type="ECO:0000256" key="2">
    <source>
        <dbReference type="ARBA" id="ARBA00006980"/>
    </source>
</evidence>
<feature type="domain" description="GspD-like N0" evidence="14">
    <location>
        <begin position="99"/>
        <end position="169"/>
    </location>
</feature>
<dbReference type="KEGG" id="ntn:D5366_08955"/>
<name>A0A4Y6VAD7_9PROT</name>
<evidence type="ECO:0000259" key="13">
    <source>
        <dbReference type="Pfam" id="PF03958"/>
    </source>
</evidence>
<dbReference type="InterPro" id="IPR001775">
    <property type="entry name" value="GspD/PilQ"/>
</dbReference>
<evidence type="ECO:0000259" key="14">
    <source>
        <dbReference type="Pfam" id="PF21305"/>
    </source>
</evidence>
<dbReference type="Pfam" id="PF03958">
    <property type="entry name" value="Secretin_N"/>
    <property type="match status" value="2"/>
</dbReference>
<dbReference type="InterPro" id="IPR050810">
    <property type="entry name" value="Bact_Secretion_Sys_Channel"/>
</dbReference>
<evidence type="ECO:0000313" key="16">
    <source>
        <dbReference type="Proteomes" id="UP000317214"/>
    </source>
</evidence>
<feature type="domain" description="NolW-like" evidence="13">
    <location>
        <begin position="339"/>
        <end position="490"/>
    </location>
</feature>
<keyword evidence="8" id="KW-0472">Membrane</keyword>
<comment type="subcellular location">
    <subcellularLocation>
        <location evidence="1 10">Cell outer membrane</location>
    </subcellularLocation>
</comment>
<dbReference type="PANTHER" id="PTHR30332:SF25">
    <property type="entry name" value="SECRETIN XPSD"/>
    <property type="match status" value="1"/>
</dbReference>
<organism evidence="15 16">
    <name type="scientific">Neokomagataea tanensis</name>
    <dbReference type="NCBI Taxonomy" id="661191"/>
    <lineage>
        <taxon>Bacteria</taxon>
        <taxon>Pseudomonadati</taxon>
        <taxon>Pseudomonadota</taxon>
        <taxon>Alphaproteobacteria</taxon>
        <taxon>Acetobacterales</taxon>
        <taxon>Acetobacteraceae</taxon>
        <taxon>Neokomagataea</taxon>
    </lineage>
</organism>
<dbReference type="InterPro" id="IPR049371">
    <property type="entry name" value="GspD-like_N0"/>
</dbReference>
<dbReference type="PRINTS" id="PR01032">
    <property type="entry name" value="PHAGEIV"/>
</dbReference>
<dbReference type="GO" id="GO:0015627">
    <property type="term" value="C:type II protein secretion system complex"/>
    <property type="evidence" value="ECO:0007669"/>
    <property type="project" value="InterPro"/>
</dbReference>
<feature type="compositionally biased region" description="Low complexity" evidence="11">
    <location>
        <begin position="375"/>
        <end position="387"/>
    </location>
</feature>
<keyword evidence="16" id="KW-1185">Reference proteome</keyword>
<evidence type="ECO:0000256" key="7">
    <source>
        <dbReference type="ARBA" id="ARBA00022927"/>
    </source>
</evidence>
<dbReference type="InterPro" id="IPR004846">
    <property type="entry name" value="T2SS/T3SS_dom"/>
</dbReference>
<dbReference type="Gene3D" id="3.30.1370.120">
    <property type="match status" value="2"/>
</dbReference>
<keyword evidence="5" id="KW-0812">Transmembrane</keyword>
<proteinExistence type="inferred from homology"/>
<feature type="compositionally biased region" description="Polar residues" evidence="11">
    <location>
        <begin position="365"/>
        <end position="374"/>
    </location>
</feature>
<feature type="region of interest" description="Disordered" evidence="11">
    <location>
        <begin position="365"/>
        <end position="455"/>
    </location>
</feature>
<dbReference type="Proteomes" id="UP000317214">
    <property type="component" value="Chromosome"/>
</dbReference>
<protein>
    <submittedName>
        <fullName evidence="15">Type II secretion system protein GspD</fullName>
    </submittedName>
</protein>
<evidence type="ECO:0000256" key="4">
    <source>
        <dbReference type="ARBA" id="ARBA00022452"/>
    </source>
</evidence>
<evidence type="ECO:0000256" key="3">
    <source>
        <dbReference type="ARBA" id="ARBA00022448"/>
    </source>
</evidence>
<gene>
    <name evidence="15" type="primary">gspD</name>
    <name evidence="15" type="ORF">D5366_08955</name>
</gene>
<dbReference type="InterPro" id="IPR013356">
    <property type="entry name" value="T2SS_GspD"/>
</dbReference>
<feature type="compositionally biased region" description="Low complexity" evidence="11">
    <location>
        <begin position="411"/>
        <end position="452"/>
    </location>
</feature>
<dbReference type="RefSeq" id="WP_141493167.1">
    <property type="nucleotide sequence ID" value="NZ_CP032485.1"/>
</dbReference>
<evidence type="ECO:0000313" key="15">
    <source>
        <dbReference type="EMBL" id="QDH25315.1"/>
    </source>
</evidence>
<dbReference type="EMBL" id="CP032485">
    <property type="protein sequence ID" value="QDH25315.1"/>
    <property type="molecule type" value="Genomic_DNA"/>
</dbReference>
<evidence type="ECO:0000256" key="1">
    <source>
        <dbReference type="ARBA" id="ARBA00004442"/>
    </source>
</evidence>
<keyword evidence="6" id="KW-0732">Signal</keyword>
<evidence type="ECO:0000256" key="11">
    <source>
        <dbReference type="SAM" id="MobiDB-lite"/>
    </source>
</evidence>
<evidence type="ECO:0000256" key="6">
    <source>
        <dbReference type="ARBA" id="ARBA00022729"/>
    </source>
</evidence>
<feature type="domain" description="NolW-like" evidence="13">
    <location>
        <begin position="199"/>
        <end position="254"/>
    </location>
</feature>
<keyword evidence="9" id="KW-0998">Cell outer membrane</keyword>
<dbReference type="InterPro" id="IPR038591">
    <property type="entry name" value="NolW-like_sf"/>
</dbReference>
<dbReference type="OrthoDB" id="9775455at2"/>
<accession>A0A4Y6VAD7</accession>
<keyword evidence="3 10" id="KW-0813">Transport</keyword>
<dbReference type="Pfam" id="PF00263">
    <property type="entry name" value="Secretin"/>
    <property type="match status" value="1"/>
</dbReference>
<evidence type="ECO:0000256" key="9">
    <source>
        <dbReference type="ARBA" id="ARBA00023237"/>
    </source>
</evidence>
<dbReference type="AlphaFoldDB" id="A0A4Y6VAD7"/>
<evidence type="ECO:0000259" key="12">
    <source>
        <dbReference type="Pfam" id="PF00263"/>
    </source>
</evidence>